<accession>A0AAV4PEB4</accession>
<dbReference type="Proteomes" id="UP001054837">
    <property type="component" value="Unassembled WGS sequence"/>
</dbReference>
<organism evidence="1 2">
    <name type="scientific">Caerostris darwini</name>
    <dbReference type="NCBI Taxonomy" id="1538125"/>
    <lineage>
        <taxon>Eukaryota</taxon>
        <taxon>Metazoa</taxon>
        <taxon>Ecdysozoa</taxon>
        <taxon>Arthropoda</taxon>
        <taxon>Chelicerata</taxon>
        <taxon>Arachnida</taxon>
        <taxon>Araneae</taxon>
        <taxon>Araneomorphae</taxon>
        <taxon>Entelegynae</taxon>
        <taxon>Araneoidea</taxon>
        <taxon>Araneidae</taxon>
        <taxon>Caerostris</taxon>
    </lineage>
</organism>
<dbReference type="AlphaFoldDB" id="A0AAV4PEB4"/>
<sequence length="105" mass="11955">MTHGSKNSFFFSFPCKPKIQLILPFAASSLRRTGNTLCCNFLLHLSSNCCVRRARRKRTESNHPSFDFLDSAIIALSVPPIPDFCLVEKKREKLKLNKIHVSSVF</sequence>
<evidence type="ECO:0000313" key="2">
    <source>
        <dbReference type="Proteomes" id="UP001054837"/>
    </source>
</evidence>
<dbReference type="EMBL" id="BPLQ01002493">
    <property type="protein sequence ID" value="GIX93432.1"/>
    <property type="molecule type" value="Genomic_DNA"/>
</dbReference>
<name>A0AAV4PEB4_9ARAC</name>
<protein>
    <submittedName>
        <fullName evidence="1">Uncharacterized protein</fullName>
    </submittedName>
</protein>
<gene>
    <name evidence="1" type="ORF">CDAR_476011</name>
</gene>
<reference evidence="1 2" key="1">
    <citation type="submission" date="2021-06" db="EMBL/GenBank/DDBJ databases">
        <title>Caerostris darwini draft genome.</title>
        <authorList>
            <person name="Kono N."/>
            <person name="Arakawa K."/>
        </authorList>
    </citation>
    <scope>NUCLEOTIDE SEQUENCE [LARGE SCALE GENOMIC DNA]</scope>
</reference>
<keyword evidence="2" id="KW-1185">Reference proteome</keyword>
<comment type="caution">
    <text evidence="1">The sequence shown here is derived from an EMBL/GenBank/DDBJ whole genome shotgun (WGS) entry which is preliminary data.</text>
</comment>
<evidence type="ECO:0000313" key="1">
    <source>
        <dbReference type="EMBL" id="GIX93432.1"/>
    </source>
</evidence>
<proteinExistence type="predicted"/>